<gene>
    <name evidence="1" type="ORF">HPB47_011386</name>
</gene>
<proteinExistence type="predicted"/>
<reference evidence="1 2" key="1">
    <citation type="journal article" date="2020" name="Cell">
        <title>Large-Scale Comparative Analyses of Tick Genomes Elucidate Their Genetic Diversity and Vector Capacities.</title>
        <authorList>
            <consortium name="Tick Genome and Microbiome Consortium (TIGMIC)"/>
            <person name="Jia N."/>
            <person name="Wang J."/>
            <person name="Shi W."/>
            <person name="Du L."/>
            <person name="Sun Y."/>
            <person name="Zhan W."/>
            <person name="Jiang J.F."/>
            <person name="Wang Q."/>
            <person name="Zhang B."/>
            <person name="Ji P."/>
            <person name="Bell-Sakyi L."/>
            <person name="Cui X.M."/>
            <person name="Yuan T.T."/>
            <person name="Jiang B.G."/>
            <person name="Yang W.F."/>
            <person name="Lam T.T."/>
            <person name="Chang Q.C."/>
            <person name="Ding S.J."/>
            <person name="Wang X.J."/>
            <person name="Zhu J.G."/>
            <person name="Ruan X.D."/>
            <person name="Zhao L."/>
            <person name="Wei J.T."/>
            <person name="Ye R.Z."/>
            <person name="Que T.C."/>
            <person name="Du C.H."/>
            <person name="Zhou Y.H."/>
            <person name="Cheng J.X."/>
            <person name="Dai P.F."/>
            <person name="Guo W.B."/>
            <person name="Han X.H."/>
            <person name="Huang E.J."/>
            <person name="Li L.F."/>
            <person name="Wei W."/>
            <person name="Gao Y.C."/>
            <person name="Liu J.Z."/>
            <person name="Shao H.Z."/>
            <person name="Wang X."/>
            <person name="Wang C.C."/>
            <person name="Yang T.C."/>
            <person name="Huo Q.B."/>
            <person name="Li W."/>
            <person name="Chen H.Y."/>
            <person name="Chen S.E."/>
            <person name="Zhou L.G."/>
            <person name="Ni X.B."/>
            <person name="Tian J.H."/>
            <person name="Sheng Y."/>
            <person name="Liu T."/>
            <person name="Pan Y.S."/>
            <person name="Xia L.Y."/>
            <person name="Li J."/>
            <person name="Zhao F."/>
            <person name="Cao W.C."/>
        </authorList>
    </citation>
    <scope>NUCLEOTIDE SEQUENCE [LARGE SCALE GENOMIC DNA]</scope>
    <source>
        <strain evidence="1">Iper-2018</strain>
    </source>
</reference>
<keyword evidence="2" id="KW-1185">Reference proteome</keyword>
<protein>
    <submittedName>
        <fullName evidence="1">Uncharacterized protein</fullName>
    </submittedName>
</protein>
<organism evidence="1 2">
    <name type="scientific">Ixodes persulcatus</name>
    <name type="common">Taiga tick</name>
    <dbReference type="NCBI Taxonomy" id="34615"/>
    <lineage>
        <taxon>Eukaryota</taxon>
        <taxon>Metazoa</taxon>
        <taxon>Ecdysozoa</taxon>
        <taxon>Arthropoda</taxon>
        <taxon>Chelicerata</taxon>
        <taxon>Arachnida</taxon>
        <taxon>Acari</taxon>
        <taxon>Parasitiformes</taxon>
        <taxon>Ixodida</taxon>
        <taxon>Ixodoidea</taxon>
        <taxon>Ixodidae</taxon>
        <taxon>Ixodinae</taxon>
        <taxon>Ixodes</taxon>
    </lineage>
</organism>
<dbReference type="EMBL" id="JABSTQ010011427">
    <property type="protein sequence ID" value="KAG0411499.1"/>
    <property type="molecule type" value="Genomic_DNA"/>
</dbReference>
<dbReference type="Proteomes" id="UP000805193">
    <property type="component" value="Unassembled WGS sequence"/>
</dbReference>
<evidence type="ECO:0000313" key="1">
    <source>
        <dbReference type="EMBL" id="KAG0411499.1"/>
    </source>
</evidence>
<comment type="caution">
    <text evidence="1">The sequence shown here is derived from an EMBL/GenBank/DDBJ whole genome shotgun (WGS) entry which is preliminary data.</text>
</comment>
<accession>A0AC60NWG4</accession>
<name>A0AC60NWG4_IXOPE</name>
<sequence length="201" mass="21837">MSSATRSNVVPSAPWVVCKRETLEDLALGEERRLHVLAGTSSAPAPAGGGGTSGFGFGVRSPLFSSGEGKKEGVRRRAKKLQEHKRKWERKLEERELRERAERIRKAREAHQNAAQHSQDDDDLGGMPGGFPGSFFPGGLGDCFQDPEILAALQDPEVAAAFQDITRNPANISKYQSNPKIKNIMTKMAMKMGASAPPPPM</sequence>
<evidence type="ECO:0000313" key="2">
    <source>
        <dbReference type="Proteomes" id="UP000805193"/>
    </source>
</evidence>